<dbReference type="Pfam" id="PF02237">
    <property type="entry name" value="BPL_C"/>
    <property type="match status" value="1"/>
</dbReference>
<evidence type="ECO:0000313" key="10">
    <source>
        <dbReference type="Proteomes" id="UP001378188"/>
    </source>
</evidence>
<sequence length="272" mass="27601">MAFALGPAAAEAGYGLVQFETIGSTSAEALSRARAGDAGPSWCVSSHQTQGRGRRGRPWETAAGNLASSLLLTTEVSGAVAATLGFVAGLALSDALLRVVPHLTVRTGLDGASGRDGSRFELKWPNDVVAGGAKIAGILLESEGVQGGRTAIVVGIGVNVVSAPADVPYAAASLNELGGATTAEALFAALSDSWVSRYLEWDGGRGLDSIRNAWLSRAAGLGGPVAVKMGSNVIRGTFRTLDSDGCLIVRGQDGRDVRIAAGEVHFGTVASA</sequence>
<dbReference type="Gene3D" id="3.30.930.10">
    <property type="entry name" value="Bira Bifunctional Protein, Domain 2"/>
    <property type="match status" value="1"/>
</dbReference>
<dbReference type="GO" id="GO:0005524">
    <property type="term" value="F:ATP binding"/>
    <property type="evidence" value="ECO:0007669"/>
    <property type="project" value="UniProtKB-KW"/>
</dbReference>
<evidence type="ECO:0000256" key="1">
    <source>
        <dbReference type="ARBA" id="ARBA00022598"/>
    </source>
</evidence>
<dbReference type="EC" id="6.3.4.15" evidence="5"/>
<keyword evidence="3" id="KW-0067">ATP-binding</keyword>
<name>A0AAW9RS01_9HYPH</name>
<evidence type="ECO:0000256" key="5">
    <source>
        <dbReference type="ARBA" id="ARBA00024227"/>
    </source>
</evidence>
<proteinExistence type="predicted"/>
<dbReference type="EMBL" id="JAZHOF010000013">
    <property type="protein sequence ID" value="MEJ8574645.1"/>
    <property type="molecule type" value="Genomic_DNA"/>
</dbReference>
<dbReference type="PANTHER" id="PTHR12835">
    <property type="entry name" value="BIOTIN PROTEIN LIGASE"/>
    <property type="match status" value="1"/>
</dbReference>
<evidence type="ECO:0000256" key="4">
    <source>
        <dbReference type="ARBA" id="ARBA00023267"/>
    </source>
</evidence>
<accession>A0AAW9RS01</accession>
<dbReference type="Gene3D" id="2.30.30.100">
    <property type="match status" value="1"/>
</dbReference>
<keyword evidence="10" id="KW-1185">Reference proteome</keyword>
<evidence type="ECO:0000256" key="2">
    <source>
        <dbReference type="ARBA" id="ARBA00022741"/>
    </source>
</evidence>
<comment type="caution">
    <text evidence="9">The sequence shown here is derived from an EMBL/GenBank/DDBJ whole genome shotgun (WGS) entry which is preliminary data.</text>
</comment>
<evidence type="ECO:0000259" key="8">
    <source>
        <dbReference type="PROSITE" id="PS51733"/>
    </source>
</evidence>
<evidence type="ECO:0000313" key="9">
    <source>
        <dbReference type="EMBL" id="MEJ8574645.1"/>
    </source>
</evidence>
<keyword evidence="2" id="KW-0547">Nucleotide-binding</keyword>
<dbReference type="CDD" id="cd16442">
    <property type="entry name" value="BPL"/>
    <property type="match status" value="1"/>
</dbReference>
<keyword evidence="1 9" id="KW-0436">Ligase</keyword>
<feature type="domain" description="BPL/LPL catalytic" evidence="8">
    <location>
        <begin position="15"/>
        <end position="202"/>
    </location>
</feature>
<evidence type="ECO:0000256" key="7">
    <source>
        <dbReference type="SAM" id="MobiDB-lite"/>
    </source>
</evidence>
<dbReference type="PROSITE" id="PS51733">
    <property type="entry name" value="BPL_LPL_CATALYTIC"/>
    <property type="match status" value="1"/>
</dbReference>
<dbReference type="Pfam" id="PF03099">
    <property type="entry name" value="BPL_LplA_LipB"/>
    <property type="match status" value="1"/>
</dbReference>
<evidence type="ECO:0000256" key="6">
    <source>
        <dbReference type="ARBA" id="ARBA00047846"/>
    </source>
</evidence>
<dbReference type="AlphaFoldDB" id="A0AAW9RS01"/>
<dbReference type="GO" id="GO:0004077">
    <property type="term" value="F:biotin--[biotin carboxyl-carrier protein] ligase activity"/>
    <property type="evidence" value="ECO:0007669"/>
    <property type="project" value="UniProtKB-EC"/>
</dbReference>
<dbReference type="PANTHER" id="PTHR12835:SF5">
    <property type="entry name" value="BIOTIN--PROTEIN LIGASE"/>
    <property type="match status" value="1"/>
</dbReference>
<dbReference type="SUPFAM" id="SSF50037">
    <property type="entry name" value="C-terminal domain of transcriptional repressors"/>
    <property type="match status" value="1"/>
</dbReference>
<feature type="region of interest" description="Disordered" evidence="7">
    <location>
        <begin position="37"/>
        <end position="58"/>
    </location>
</feature>
<protein>
    <recommendedName>
        <fullName evidence="5">biotin--[biotin carboxyl-carrier protein] ligase</fullName>
        <ecNumber evidence="5">6.3.4.15</ecNumber>
    </recommendedName>
</protein>
<comment type="catalytic activity">
    <reaction evidence="6">
        <text>biotin + L-lysyl-[protein] + ATP = N(6)-biotinyl-L-lysyl-[protein] + AMP + diphosphate + H(+)</text>
        <dbReference type="Rhea" id="RHEA:11756"/>
        <dbReference type="Rhea" id="RHEA-COMP:9752"/>
        <dbReference type="Rhea" id="RHEA-COMP:10505"/>
        <dbReference type="ChEBI" id="CHEBI:15378"/>
        <dbReference type="ChEBI" id="CHEBI:29969"/>
        <dbReference type="ChEBI" id="CHEBI:30616"/>
        <dbReference type="ChEBI" id="CHEBI:33019"/>
        <dbReference type="ChEBI" id="CHEBI:57586"/>
        <dbReference type="ChEBI" id="CHEBI:83144"/>
        <dbReference type="ChEBI" id="CHEBI:456215"/>
        <dbReference type="EC" id="6.3.4.15"/>
    </reaction>
</comment>
<dbReference type="InterPro" id="IPR045864">
    <property type="entry name" value="aa-tRNA-synth_II/BPL/LPL"/>
</dbReference>
<dbReference type="InterPro" id="IPR003142">
    <property type="entry name" value="BPL_C"/>
</dbReference>
<dbReference type="InterPro" id="IPR004143">
    <property type="entry name" value="BPL_LPL_catalytic"/>
</dbReference>
<dbReference type="RefSeq" id="WP_340332347.1">
    <property type="nucleotide sequence ID" value="NZ_JAZHOF010000013.1"/>
</dbReference>
<dbReference type="InterPro" id="IPR004408">
    <property type="entry name" value="Biotin_CoA_COase_ligase"/>
</dbReference>
<dbReference type="SUPFAM" id="SSF55681">
    <property type="entry name" value="Class II aaRS and biotin synthetases"/>
    <property type="match status" value="1"/>
</dbReference>
<dbReference type="InterPro" id="IPR008988">
    <property type="entry name" value="Transcriptional_repressor_C"/>
</dbReference>
<reference evidence="9 10" key="1">
    <citation type="submission" date="2024-02" db="EMBL/GenBank/DDBJ databases">
        <title>Genome analysis and characterization of Microbaculum marinisediminis sp. nov., isolated from marine sediment.</title>
        <authorList>
            <person name="Du Z.-J."/>
            <person name="Ye Y.-Q."/>
            <person name="Zhang Z.-R."/>
            <person name="Yuan S.-M."/>
            <person name="Zhang X.-Y."/>
        </authorList>
    </citation>
    <scope>NUCLEOTIDE SEQUENCE [LARGE SCALE GENOMIC DNA]</scope>
    <source>
        <strain evidence="9 10">SDUM1044001</strain>
    </source>
</reference>
<dbReference type="NCBIfam" id="TIGR00121">
    <property type="entry name" value="birA_ligase"/>
    <property type="match status" value="1"/>
</dbReference>
<keyword evidence="4" id="KW-0092">Biotin</keyword>
<organism evidence="9 10">
    <name type="scientific">Microbaculum marinum</name>
    <dbReference type="NCBI Taxonomy" id="1764581"/>
    <lineage>
        <taxon>Bacteria</taxon>
        <taxon>Pseudomonadati</taxon>
        <taxon>Pseudomonadota</taxon>
        <taxon>Alphaproteobacteria</taxon>
        <taxon>Hyphomicrobiales</taxon>
        <taxon>Tepidamorphaceae</taxon>
        <taxon>Microbaculum</taxon>
    </lineage>
</organism>
<evidence type="ECO:0000256" key="3">
    <source>
        <dbReference type="ARBA" id="ARBA00022840"/>
    </source>
</evidence>
<dbReference type="GO" id="GO:0005737">
    <property type="term" value="C:cytoplasm"/>
    <property type="evidence" value="ECO:0007669"/>
    <property type="project" value="TreeGrafter"/>
</dbReference>
<dbReference type="Proteomes" id="UP001378188">
    <property type="component" value="Unassembled WGS sequence"/>
</dbReference>
<gene>
    <name evidence="9" type="ORF">V3328_24410</name>
</gene>